<sequence length="125" mass="14116">MKLSLVASTIFIATGLAKFVRVELEPPLNWVASQELNERKACKDVKAAYHEYPNAEAWAAYVLKICQSTDCACTTSLGFSIPVYNRSDDREWIGEMFRGNSTTEKDFVRVVPIEDSIAYTLQKDE</sequence>
<dbReference type="InParanoid" id="E9EAM0"/>
<dbReference type="AlphaFoldDB" id="E9EAM0"/>
<name>E9EAM0_METAQ</name>
<feature type="signal peptide" evidence="1">
    <location>
        <begin position="1"/>
        <end position="17"/>
    </location>
</feature>
<dbReference type="OrthoDB" id="4175349at2759"/>
<gene>
    <name evidence="2" type="ORF">MAC_06918</name>
</gene>
<feature type="chain" id="PRO_5003239036" evidence="1">
    <location>
        <begin position="18"/>
        <end position="125"/>
    </location>
</feature>
<dbReference type="RefSeq" id="XP_007813258.1">
    <property type="nucleotide sequence ID" value="XM_007815067.1"/>
</dbReference>
<organism evidence="3">
    <name type="scientific">Metarhizium acridum (strain CQMa 102)</name>
    <dbReference type="NCBI Taxonomy" id="655827"/>
    <lineage>
        <taxon>Eukaryota</taxon>
        <taxon>Fungi</taxon>
        <taxon>Dikarya</taxon>
        <taxon>Ascomycota</taxon>
        <taxon>Pezizomycotina</taxon>
        <taxon>Sordariomycetes</taxon>
        <taxon>Hypocreomycetidae</taxon>
        <taxon>Hypocreales</taxon>
        <taxon>Clavicipitaceae</taxon>
        <taxon>Metarhizium</taxon>
    </lineage>
</organism>
<dbReference type="HOGENOM" id="CLU_151421_0_0_1"/>
<keyword evidence="3" id="KW-1185">Reference proteome</keyword>
<keyword evidence="1" id="KW-0732">Signal</keyword>
<evidence type="ECO:0000313" key="2">
    <source>
        <dbReference type="EMBL" id="EFY87020.1"/>
    </source>
</evidence>
<reference evidence="2 3" key="1">
    <citation type="journal article" date="2011" name="PLoS Genet.">
        <title>Genome sequencing and comparative transcriptomics of the model entomopathogenic fungi Metarhizium anisopliae and M. acridum.</title>
        <authorList>
            <person name="Gao Q."/>
            <person name="Jin K."/>
            <person name="Ying S.H."/>
            <person name="Zhang Y."/>
            <person name="Xiao G."/>
            <person name="Shang Y."/>
            <person name="Duan Z."/>
            <person name="Hu X."/>
            <person name="Xie X.Q."/>
            <person name="Zhou G."/>
            <person name="Peng G."/>
            <person name="Luo Z."/>
            <person name="Huang W."/>
            <person name="Wang B."/>
            <person name="Fang W."/>
            <person name="Wang S."/>
            <person name="Zhong Y."/>
            <person name="Ma L.J."/>
            <person name="St Leger R.J."/>
            <person name="Zhao G.P."/>
            <person name="Pei Y."/>
            <person name="Feng M.G."/>
            <person name="Xia Y."/>
            <person name="Wang C."/>
        </authorList>
    </citation>
    <scope>NUCLEOTIDE SEQUENCE [LARGE SCALE GENOMIC DNA]</scope>
    <source>
        <strain evidence="2 3">CQMa 102</strain>
    </source>
</reference>
<accession>E9EAM0</accession>
<evidence type="ECO:0000313" key="3">
    <source>
        <dbReference type="Proteomes" id="UP000002499"/>
    </source>
</evidence>
<dbReference type="eggNOG" id="ENOG502SXDG">
    <property type="taxonomic scope" value="Eukaryota"/>
</dbReference>
<dbReference type="KEGG" id="maw:19251229"/>
<dbReference type="GeneID" id="19251229"/>
<evidence type="ECO:0000256" key="1">
    <source>
        <dbReference type="SAM" id="SignalP"/>
    </source>
</evidence>
<proteinExistence type="predicted"/>
<protein>
    <submittedName>
        <fullName evidence="2">Uncharacterized protein</fullName>
    </submittedName>
</protein>
<dbReference type="EMBL" id="GL698534">
    <property type="protein sequence ID" value="EFY87020.1"/>
    <property type="molecule type" value="Genomic_DNA"/>
</dbReference>
<dbReference type="Proteomes" id="UP000002499">
    <property type="component" value="Unassembled WGS sequence"/>
</dbReference>